<organism evidence="1 2">
    <name type="scientific">Sunxiuqinia elliptica</name>
    <dbReference type="NCBI Taxonomy" id="655355"/>
    <lineage>
        <taxon>Bacteria</taxon>
        <taxon>Pseudomonadati</taxon>
        <taxon>Bacteroidota</taxon>
        <taxon>Bacteroidia</taxon>
        <taxon>Marinilabiliales</taxon>
        <taxon>Prolixibacteraceae</taxon>
        <taxon>Sunxiuqinia</taxon>
    </lineage>
</organism>
<comment type="caution">
    <text evidence="1">The sequence shown here is derived from an EMBL/GenBank/DDBJ whole genome shotgun (WGS) entry which is preliminary data.</text>
</comment>
<keyword evidence="1" id="KW-0540">Nuclease</keyword>
<accession>A0A4R6H1K0</accession>
<evidence type="ECO:0000313" key="1">
    <source>
        <dbReference type="EMBL" id="TDO01241.1"/>
    </source>
</evidence>
<dbReference type="Proteomes" id="UP000294848">
    <property type="component" value="Unassembled WGS sequence"/>
</dbReference>
<reference evidence="1 2" key="1">
    <citation type="submission" date="2019-03" db="EMBL/GenBank/DDBJ databases">
        <title>Freshwater and sediment microbial communities from various areas in North America, analyzing microbe dynamics in response to fracking.</title>
        <authorList>
            <person name="Lamendella R."/>
        </authorList>
    </citation>
    <scope>NUCLEOTIDE SEQUENCE [LARGE SCALE GENOMIC DNA]</scope>
    <source>
        <strain evidence="1 2">114D</strain>
    </source>
</reference>
<keyword evidence="1" id="KW-0255">Endonuclease</keyword>
<dbReference type="EMBL" id="SNWI01000005">
    <property type="protein sequence ID" value="TDO01241.1"/>
    <property type="molecule type" value="Genomic_DNA"/>
</dbReference>
<dbReference type="OrthoDB" id="8450256at2"/>
<sequence>MPITGTEFESLVKPFFSRLFKDMGYTVLEVRNQNSGTQNGFDIKIIFEDLKYKQRDFFIECKYYTTAKLDWSEIVNKQVELESSNYNPSAFILLSPRQNLSNINDNAQSKFEKMLRFPVEFWTPDKELEELFATDKALYEKIYDTPCTLEIDRAEQLKVTKTRIELILTKKDLFHFANTIEIKKADRNPDEESHYKTSLDAKLNSVLDEDDEDRIEYHQLRVDYKVFLEDLQDVNNELRQKILKWQENMRYRAKRLTKKFNFDSSYNSRQFYIDFFEDAEKQLLTFYSENELKDDSEKLLNGIVFELAAECPLDWRKK</sequence>
<dbReference type="AlphaFoldDB" id="A0A4R6H1K0"/>
<evidence type="ECO:0000313" key="2">
    <source>
        <dbReference type="Proteomes" id="UP000294848"/>
    </source>
</evidence>
<dbReference type="RefSeq" id="WP_133465156.1">
    <property type="nucleotide sequence ID" value="NZ_SNWI01000005.1"/>
</dbReference>
<proteinExistence type="predicted"/>
<name>A0A4R6H1K0_9BACT</name>
<gene>
    <name evidence="1" type="ORF">DET52_10596</name>
</gene>
<protein>
    <submittedName>
        <fullName evidence="1">Restriction endonuclease</fullName>
    </submittedName>
</protein>
<dbReference type="GO" id="GO:0004519">
    <property type="term" value="F:endonuclease activity"/>
    <property type="evidence" value="ECO:0007669"/>
    <property type="project" value="UniProtKB-KW"/>
</dbReference>
<keyword evidence="1" id="KW-0378">Hydrolase</keyword>